<dbReference type="EMBL" id="CP165718">
    <property type="protein sequence ID" value="XDV08742.1"/>
    <property type="molecule type" value="Genomic_DNA"/>
</dbReference>
<evidence type="ECO:0000313" key="2">
    <source>
        <dbReference type="EMBL" id="XDV08742.1"/>
    </source>
</evidence>
<evidence type="ECO:0000256" key="1">
    <source>
        <dbReference type="SAM" id="SignalP"/>
    </source>
</evidence>
<accession>A0AB39X5Y5</accession>
<keyword evidence="1" id="KW-0732">Signal</keyword>
<dbReference type="Pfam" id="PF11306">
    <property type="entry name" value="DUF3108"/>
    <property type="match status" value="1"/>
</dbReference>
<gene>
    <name evidence="2" type="ORF">AB8S08_08130</name>
</gene>
<dbReference type="InterPro" id="IPR021457">
    <property type="entry name" value="DUF3108"/>
</dbReference>
<reference evidence="2" key="1">
    <citation type="submission" date="2024-07" db="EMBL/GenBank/DDBJ databases">
        <title>Whole genome sequence of bacterial strains from algal surface.</title>
        <authorList>
            <person name="Kumar P."/>
        </authorList>
    </citation>
    <scope>NUCLEOTIDE SEQUENCE</scope>
    <source>
        <strain evidence="2">PP-1MA</strain>
    </source>
</reference>
<name>A0AB39X5Y5_9GAMM</name>
<sequence length="262" mass="29910">MGNTTMAILRKLGLPIHSSTLSYLSAVTSIALLLSLSMSEAVAAEPDLLQPYEARYEVHRGGSQYGEAVRELSYDANKNTYSLYTETEISLLFLSDRRRFWSEFVLHEGKVQSQSMQYKRTGTGRDKGFAGTFDWSQQQIIDQATQQPLSLPWLAQRIDEASHIEQLRLDVAEADNGAELTYHVLDEKGQADELIYAVQARETLRLPYGDIEAIKVVRVRENSRRETDYWLAPELDYMLVKMTQRKDGDEVASLLLRQLLRQ</sequence>
<organism evidence="2">
    <name type="scientific">Pseudidiomarina sp. PP-1MA</name>
    <dbReference type="NCBI Taxonomy" id="3237706"/>
    <lineage>
        <taxon>Bacteria</taxon>
        <taxon>Pseudomonadati</taxon>
        <taxon>Pseudomonadota</taxon>
        <taxon>Gammaproteobacteria</taxon>
        <taxon>Alteromonadales</taxon>
        <taxon>Idiomarinaceae</taxon>
        <taxon>Pseudidiomarina</taxon>
    </lineage>
</organism>
<proteinExistence type="predicted"/>
<feature type="signal peptide" evidence="1">
    <location>
        <begin position="1"/>
        <end position="43"/>
    </location>
</feature>
<dbReference type="RefSeq" id="WP_369742461.1">
    <property type="nucleotide sequence ID" value="NZ_CP165718.1"/>
</dbReference>
<protein>
    <submittedName>
        <fullName evidence="2">DUF3108 domain-containing protein</fullName>
    </submittedName>
</protein>
<feature type="chain" id="PRO_5044282829" evidence="1">
    <location>
        <begin position="44"/>
        <end position="262"/>
    </location>
</feature>
<dbReference type="AlphaFoldDB" id="A0AB39X5Y5"/>